<gene>
    <name evidence="2" type="primary">HDT1</name>
    <name evidence="2" type="ORF">KSP40_PGU000100</name>
</gene>
<feature type="domain" description="Nucleoplasmin-like" evidence="1">
    <location>
        <begin position="33"/>
        <end position="123"/>
    </location>
</feature>
<organism evidence="2 3">
    <name type="scientific">Platanthera guangdongensis</name>
    <dbReference type="NCBI Taxonomy" id="2320717"/>
    <lineage>
        <taxon>Eukaryota</taxon>
        <taxon>Viridiplantae</taxon>
        <taxon>Streptophyta</taxon>
        <taxon>Embryophyta</taxon>
        <taxon>Tracheophyta</taxon>
        <taxon>Spermatophyta</taxon>
        <taxon>Magnoliopsida</taxon>
        <taxon>Liliopsida</taxon>
        <taxon>Asparagales</taxon>
        <taxon>Orchidaceae</taxon>
        <taxon>Orchidoideae</taxon>
        <taxon>Orchideae</taxon>
        <taxon>Orchidinae</taxon>
        <taxon>Platanthera</taxon>
    </lineage>
</organism>
<sequence length="145" mass="16333">MFTSNPKHQPPLILSSLRFCFSPLDNLSPSMEFWGVEVKPKQSVKCVAGDEKILHLSQASLGEIRKDKGSENVPVFVKVNDQKLVLGTLSAENCAQIQYDLVFEKEFELSHGSKDTSVFFVGYKSTMQDLGYPFIFKNINQLFPP</sequence>
<dbReference type="InterPro" id="IPR041232">
    <property type="entry name" value="NPL"/>
</dbReference>
<dbReference type="Proteomes" id="UP001412067">
    <property type="component" value="Unassembled WGS sequence"/>
</dbReference>
<keyword evidence="3" id="KW-1185">Reference proteome</keyword>
<evidence type="ECO:0000313" key="3">
    <source>
        <dbReference type="Proteomes" id="UP001412067"/>
    </source>
</evidence>
<accession>A0ABR2LF17</accession>
<protein>
    <submittedName>
        <fullName evidence="2">Histone deacetylase HDT1</fullName>
    </submittedName>
</protein>
<comment type="caution">
    <text evidence="2">The sequence shown here is derived from an EMBL/GenBank/DDBJ whole genome shotgun (WGS) entry which is preliminary data.</text>
</comment>
<dbReference type="EMBL" id="JBBWWR010000020">
    <property type="protein sequence ID" value="KAK8939577.1"/>
    <property type="molecule type" value="Genomic_DNA"/>
</dbReference>
<proteinExistence type="predicted"/>
<evidence type="ECO:0000259" key="1">
    <source>
        <dbReference type="Pfam" id="PF17800"/>
    </source>
</evidence>
<dbReference type="Pfam" id="PF17800">
    <property type="entry name" value="NPL"/>
    <property type="match status" value="1"/>
</dbReference>
<evidence type="ECO:0000313" key="2">
    <source>
        <dbReference type="EMBL" id="KAK8939577.1"/>
    </source>
</evidence>
<name>A0ABR2LF17_9ASPA</name>
<reference evidence="2 3" key="1">
    <citation type="journal article" date="2022" name="Nat. Plants">
        <title>Genomes of leafy and leafless Platanthera orchids illuminate the evolution of mycoheterotrophy.</title>
        <authorList>
            <person name="Li M.H."/>
            <person name="Liu K.W."/>
            <person name="Li Z."/>
            <person name="Lu H.C."/>
            <person name="Ye Q.L."/>
            <person name="Zhang D."/>
            <person name="Wang J.Y."/>
            <person name="Li Y.F."/>
            <person name="Zhong Z.M."/>
            <person name="Liu X."/>
            <person name="Yu X."/>
            <person name="Liu D.K."/>
            <person name="Tu X.D."/>
            <person name="Liu B."/>
            <person name="Hao Y."/>
            <person name="Liao X.Y."/>
            <person name="Jiang Y.T."/>
            <person name="Sun W.H."/>
            <person name="Chen J."/>
            <person name="Chen Y.Q."/>
            <person name="Ai Y."/>
            <person name="Zhai J.W."/>
            <person name="Wu S.S."/>
            <person name="Zhou Z."/>
            <person name="Hsiao Y.Y."/>
            <person name="Wu W.L."/>
            <person name="Chen Y.Y."/>
            <person name="Lin Y.F."/>
            <person name="Hsu J.L."/>
            <person name="Li C.Y."/>
            <person name="Wang Z.W."/>
            <person name="Zhao X."/>
            <person name="Zhong W.Y."/>
            <person name="Ma X.K."/>
            <person name="Ma L."/>
            <person name="Huang J."/>
            <person name="Chen G.Z."/>
            <person name="Huang M.Z."/>
            <person name="Huang L."/>
            <person name="Peng D.H."/>
            <person name="Luo Y.B."/>
            <person name="Zou S.Q."/>
            <person name="Chen S.P."/>
            <person name="Lan S."/>
            <person name="Tsai W.C."/>
            <person name="Van de Peer Y."/>
            <person name="Liu Z.J."/>
        </authorList>
    </citation>
    <scope>NUCLEOTIDE SEQUENCE [LARGE SCALE GENOMIC DNA]</scope>
    <source>
        <strain evidence="2">Lor288</strain>
    </source>
</reference>
<dbReference type="Gene3D" id="2.60.120.340">
    <property type="entry name" value="Nucleoplasmin core domain"/>
    <property type="match status" value="1"/>
</dbReference>